<evidence type="ECO:0000256" key="1">
    <source>
        <dbReference type="SAM" id="Phobius"/>
    </source>
</evidence>
<feature type="transmembrane region" description="Helical" evidence="1">
    <location>
        <begin position="56"/>
        <end position="76"/>
    </location>
</feature>
<organism evidence="2">
    <name type="scientific">Medicago truncatula</name>
    <name type="common">Barrel medic</name>
    <name type="synonym">Medicago tribuloides</name>
    <dbReference type="NCBI Taxonomy" id="3880"/>
    <lineage>
        <taxon>Eukaryota</taxon>
        <taxon>Viridiplantae</taxon>
        <taxon>Streptophyta</taxon>
        <taxon>Embryophyta</taxon>
        <taxon>Tracheophyta</taxon>
        <taxon>Spermatophyta</taxon>
        <taxon>Magnoliopsida</taxon>
        <taxon>eudicotyledons</taxon>
        <taxon>Gunneridae</taxon>
        <taxon>Pentapetalae</taxon>
        <taxon>rosids</taxon>
        <taxon>fabids</taxon>
        <taxon>Fabales</taxon>
        <taxon>Fabaceae</taxon>
        <taxon>Papilionoideae</taxon>
        <taxon>50 kb inversion clade</taxon>
        <taxon>NPAAA clade</taxon>
        <taxon>Hologalegina</taxon>
        <taxon>IRL clade</taxon>
        <taxon>Trifolieae</taxon>
        <taxon>Medicago</taxon>
    </lineage>
</organism>
<name>B7FIZ4_MEDTR</name>
<keyword evidence="1" id="KW-0812">Transmembrane</keyword>
<dbReference type="EMBL" id="BT052061">
    <property type="protein sequence ID" value="ACJ84723.1"/>
    <property type="molecule type" value="mRNA"/>
</dbReference>
<dbReference type="AlphaFoldDB" id="B7FIZ4"/>
<keyword evidence="1" id="KW-0472">Membrane</keyword>
<reference evidence="2" key="1">
    <citation type="submission" date="2008-12" db="EMBL/GenBank/DDBJ databases">
        <title>Medicago truncatula full length cdna cloning project.</title>
        <authorList>
            <person name="Moskal W."/>
            <person name="Chan A."/>
            <person name="Cheung F."/>
            <person name="Xiao Y."/>
            <person name="Town C.D."/>
        </authorList>
    </citation>
    <scope>NUCLEOTIDE SEQUENCE</scope>
</reference>
<evidence type="ECO:0000313" key="2">
    <source>
        <dbReference type="EMBL" id="ACJ84723.1"/>
    </source>
</evidence>
<proteinExistence type="evidence at transcript level"/>
<keyword evidence="1" id="KW-1133">Transmembrane helix</keyword>
<protein>
    <recommendedName>
        <fullName evidence="3">Transmembrane protein</fullName>
    </recommendedName>
</protein>
<sequence length="126" mass="14264">MQFQRMMQMKMGKVLLLCLLCRLQITCMTNMMMRIITAYTQEQHTLTAKMENFHGLMPVLGLVLVLDLAFVLESALESAYSLNHTKVPPANSEDGYSKLLKLSSFVYYLPLDPKTANLSLAIFILA</sequence>
<accession>B7FIZ4</accession>
<evidence type="ECO:0008006" key="3">
    <source>
        <dbReference type="Google" id="ProtNLM"/>
    </source>
</evidence>